<evidence type="ECO:0000313" key="1">
    <source>
        <dbReference type="EMBL" id="VVP18539.1"/>
    </source>
</evidence>
<proteinExistence type="predicted"/>
<organism evidence="1 2">
    <name type="scientific">Pseudomonas fluorescens</name>
    <dbReference type="NCBI Taxonomy" id="294"/>
    <lineage>
        <taxon>Bacteria</taxon>
        <taxon>Pseudomonadati</taxon>
        <taxon>Pseudomonadota</taxon>
        <taxon>Gammaproteobacteria</taxon>
        <taxon>Pseudomonadales</taxon>
        <taxon>Pseudomonadaceae</taxon>
        <taxon>Pseudomonas</taxon>
    </lineage>
</organism>
<evidence type="ECO:0000313" key="2">
    <source>
        <dbReference type="Proteomes" id="UP000375525"/>
    </source>
</evidence>
<dbReference type="AlphaFoldDB" id="A0A5E7LXY4"/>
<reference evidence="1 2" key="1">
    <citation type="submission" date="2019-09" db="EMBL/GenBank/DDBJ databases">
        <authorList>
            <person name="Chandra G."/>
            <person name="Truman W A."/>
        </authorList>
    </citation>
    <scope>NUCLEOTIDE SEQUENCE [LARGE SCALE GENOMIC DNA]</scope>
    <source>
        <strain evidence="1">PS880</strain>
    </source>
</reference>
<name>A0A5E7LXY4_PSEFL</name>
<sequence>MGIAFSTFLEKGSGAKPWAINATFKDKCYNPRLSVYVLF</sequence>
<gene>
    <name evidence="1" type="ORF">PS880_03700</name>
</gene>
<protein>
    <submittedName>
        <fullName evidence="1">Uncharacterized protein</fullName>
    </submittedName>
</protein>
<dbReference type="Proteomes" id="UP000375525">
    <property type="component" value="Unassembled WGS sequence"/>
</dbReference>
<accession>A0A5E7LXY4</accession>
<dbReference type="EMBL" id="CABVIH010000018">
    <property type="protein sequence ID" value="VVP18539.1"/>
    <property type="molecule type" value="Genomic_DNA"/>
</dbReference>